<accession>A0A922SP84</accession>
<gene>
    <name evidence="3" type="ORF">HF086_003305</name>
</gene>
<sequence length="154" mass="17062">MDQKFIIKLCKDLGCCDACCLRYLGLKNPTAYENVQHFISKLYGESGTETQNTGTGNPPSQGNEAMAEDNSTDQCPEPPPKRIKVSDICVTCLGVLQEENWQQCCDMVKEVLDKKGYECETFACALSAPIAAIVRERLVALKLKNELPAYDDCE</sequence>
<dbReference type="Proteomes" id="UP000814243">
    <property type="component" value="Unassembled WGS sequence"/>
</dbReference>
<feature type="domain" description="Pus10 N-terminal eukaryotes" evidence="2">
    <location>
        <begin position="89"/>
        <end position="147"/>
    </location>
</feature>
<feature type="compositionally biased region" description="Polar residues" evidence="1">
    <location>
        <begin position="47"/>
        <end position="63"/>
    </location>
</feature>
<dbReference type="EMBL" id="JACEFF010000058">
    <property type="protein sequence ID" value="KAH9644975.1"/>
    <property type="molecule type" value="Genomic_DNA"/>
</dbReference>
<dbReference type="InterPro" id="IPR048742">
    <property type="entry name" value="Pus10_N_euk"/>
</dbReference>
<dbReference type="GO" id="GO:0031119">
    <property type="term" value="P:tRNA pseudouridine synthesis"/>
    <property type="evidence" value="ECO:0007669"/>
    <property type="project" value="TreeGrafter"/>
</dbReference>
<dbReference type="GO" id="GO:0009982">
    <property type="term" value="F:pseudouridine synthase activity"/>
    <property type="evidence" value="ECO:0007669"/>
    <property type="project" value="TreeGrafter"/>
</dbReference>
<dbReference type="AlphaFoldDB" id="A0A922SP84"/>
<evidence type="ECO:0000313" key="3">
    <source>
        <dbReference type="EMBL" id="KAH9644975.1"/>
    </source>
</evidence>
<feature type="region of interest" description="Disordered" evidence="1">
    <location>
        <begin position="47"/>
        <end position="79"/>
    </location>
</feature>
<evidence type="ECO:0000259" key="2">
    <source>
        <dbReference type="Pfam" id="PF21237"/>
    </source>
</evidence>
<name>A0A922SP84_SPOEX</name>
<dbReference type="Pfam" id="PF21237">
    <property type="entry name" value="Pus10_N_euk"/>
    <property type="match status" value="1"/>
</dbReference>
<dbReference type="InterPro" id="IPR039894">
    <property type="entry name" value="Pus10-like"/>
</dbReference>
<protein>
    <recommendedName>
        <fullName evidence="2">Pus10 N-terminal eukaryotes domain-containing protein</fullName>
    </recommendedName>
</protein>
<evidence type="ECO:0000313" key="4">
    <source>
        <dbReference type="Proteomes" id="UP000814243"/>
    </source>
</evidence>
<comment type="caution">
    <text evidence="3">The sequence shown here is derived from an EMBL/GenBank/DDBJ whole genome shotgun (WGS) entry which is preliminary data.</text>
</comment>
<reference evidence="3" key="1">
    <citation type="journal article" date="2021" name="G3 (Bethesda)">
        <title>Genome and transcriptome analysis of the beet armyworm Spodoptera exigua reveals targets for pest control. .</title>
        <authorList>
            <person name="Simon S."/>
            <person name="Breeschoten T."/>
            <person name="Jansen H.J."/>
            <person name="Dirks R.P."/>
            <person name="Schranz M.E."/>
            <person name="Ros V.I.D."/>
        </authorList>
    </citation>
    <scope>NUCLEOTIDE SEQUENCE</scope>
    <source>
        <strain evidence="3">TB_SE_WUR_2020</strain>
    </source>
</reference>
<dbReference type="PANTHER" id="PTHR21568:SF0">
    <property type="entry name" value="TRNA PSEUDOURIDINE SYNTHASE PUS10"/>
    <property type="match status" value="1"/>
</dbReference>
<organism evidence="3 4">
    <name type="scientific">Spodoptera exigua</name>
    <name type="common">Beet armyworm</name>
    <name type="synonym">Noctua fulgens</name>
    <dbReference type="NCBI Taxonomy" id="7107"/>
    <lineage>
        <taxon>Eukaryota</taxon>
        <taxon>Metazoa</taxon>
        <taxon>Ecdysozoa</taxon>
        <taxon>Arthropoda</taxon>
        <taxon>Hexapoda</taxon>
        <taxon>Insecta</taxon>
        <taxon>Pterygota</taxon>
        <taxon>Neoptera</taxon>
        <taxon>Endopterygota</taxon>
        <taxon>Lepidoptera</taxon>
        <taxon>Glossata</taxon>
        <taxon>Ditrysia</taxon>
        <taxon>Noctuoidea</taxon>
        <taxon>Noctuidae</taxon>
        <taxon>Amphipyrinae</taxon>
        <taxon>Spodoptera</taxon>
    </lineage>
</organism>
<proteinExistence type="predicted"/>
<evidence type="ECO:0000256" key="1">
    <source>
        <dbReference type="SAM" id="MobiDB-lite"/>
    </source>
</evidence>
<dbReference type="PANTHER" id="PTHR21568">
    <property type="entry name" value="TRNA PSEUDOURIDINE SYNTHASE PUS10"/>
    <property type="match status" value="1"/>
</dbReference>